<reference evidence="1" key="1">
    <citation type="submission" date="2020-06" db="EMBL/GenBank/DDBJ databases">
        <authorList>
            <person name="Li T."/>
            <person name="Hu X."/>
            <person name="Zhang T."/>
            <person name="Song X."/>
            <person name="Zhang H."/>
            <person name="Dai N."/>
            <person name="Sheng W."/>
            <person name="Hou X."/>
            <person name="Wei L."/>
        </authorList>
    </citation>
    <scope>NUCLEOTIDE SEQUENCE</scope>
    <source>
        <strain evidence="1">KEN1</strain>
        <tissue evidence="1">Leaf</tissue>
    </source>
</reference>
<dbReference type="PANTHER" id="PTHR33116">
    <property type="entry name" value="REVERSE TRANSCRIPTASE ZINC-BINDING DOMAIN-CONTAINING PROTEIN-RELATED-RELATED"/>
    <property type="match status" value="1"/>
</dbReference>
<protein>
    <recommendedName>
        <fullName evidence="2">Reverse transcriptase domain-containing protein</fullName>
    </recommendedName>
</protein>
<evidence type="ECO:0000313" key="1">
    <source>
        <dbReference type="EMBL" id="KAL0433555.1"/>
    </source>
</evidence>
<dbReference type="PANTHER" id="PTHR33116:SF76">
    <property type="entry name" value="DUF4283 DOMAIN-CONTAINING PROTEIN"/>
    <property type="match status" value="1"/>
</dbReference>
<dbReference type="AlphaFoldDB" id="A0AAW2VVP6"/>
<reference evidence="1" key="2">
    <citation type="journal article" date="2024" name="Plant">
        <title>Genomic evolution and insights into agronomic trait innovations of Sesamum species.</title>
        <authorList>
            <person name="Miao H."/>
            <person name="Wang L."/>
            <person name="Qu L."/>
            <person name="Liu H."/>
            <person name="Sun Y."/>
            <person name="Le M."/>
            <person name="Wang Q."/>
            <person name="Wei S."/>
            <person name="Zheng Y."/>
            <person name="Lin W."/>
            <person name="Duan Y."/>
            <person name="Cao H."/>
            <person name="Xiong S."/>
            <person name="Wang X."/>
            <person name="Wei L."/>
            <person name="Li C."/>
            <person name="Ma Q."/>
            <person name="Ju M."/>
            <person name="Zhao R."/>
            <person name="Li G."/>
            <person name="Mu C."/>
            <person name="Tian Q."/>
            <person name="Mei H."/>
            <person name="Zhang T."/>
            <person name="Gao T."/>
            <person name="Zhang H."/>
        </authorList>
    </citation>
    <scope>NUCLEOTIDE SEQUENCE</scope>
    <source>
        <strain evidence="1">KEN1</strain>
    </source>
</reference>
<proteinExistence type="predicted"/>
<evidence type="ECO:0008006" key="2">
    <source>
        <dbReference type="Google" id="ProtNLM"/>
    </source>
</evidence>
<accession>A0AAW2VVP6</accession>
<name>A0AAW2VVP6_9LAMI</name>
<gene>
    <name evidence="1" type="ORF">Slati_2689800</name>
</gene>
<comment type="caution">
    <text evidence="1">The sequence shown here is derived from an EMBL/GenBank/DDBJ whole genome shotgun (WGS) entry which is preliminary data.</text>
</comment>
<dbReference type="EMBL" id="JACGWN010000009">
    <property type="protein sequence ID" value="KAL0433555.1"/>
    <property type="molecule type" value="Genomic_DNA"/>
</dbReference>
<organism evidence="1">
    <name type="scientific">Sesamum latifolium</name>
    <dbReference type="NCBI Taxonomy" id="2727402"/>
    <lineage>
        <taxon>Eukaryota</taxon>
        <taxon>Viridiplantae</taxon>
        <taxon>Streptophyta</taxon>
        <taxon>Embryophyta</taxon>
        <taxon>Tracheophyta</taxon>
        <taxon>Spermatophyta</taxon>
        <taxon>Magnoliopsida</taxon>
        <taxon>eudicotyledons</taxon>
        <taxon>Gunneridae</taxon>
        <taxon>Pentapetalae</taxon>
        <taxon>asterids</taxon>
        <taxon>lamiids</taxon>
        <taxon>Lamiales</taxon>
        <taxon>Pedaliaceae</taxon>
        <taxon>Sesamum</taxon>
    </lineage>
</organism>
<sequence length="194" mass="21695">MAQERFARYNQKNFPPSCSLKVDLRKAFDSMEWDFLEASLRLFKFPSRFRSWIMECISMVSYFIYLNGGVHGYFQGARGLRQEALEEFGHLSGLYANPSKSQLLLSKSAATTASDLLPVLNFQLGSLPVKYLGLPLVSSKLSVADCRFLLLKLTSASLVGVPFNSLSLLALNSSNLFYALSACIGHLHSFYQKV</sequence>